<keyword evidence="3" id="KW-1185">Reference proteome</keyword>
<protein>
    <recommendedName>
        <fullName evidence="1">SAP domain-containing protein</fullName>
    </recommendedName>
</protein>
<dbReference type="InterPro" id="IPR036361">
    <property type="entry name" value="SAP_dom_sf"/>
</dbReference>
<name>A0A2J6T1R9_9HELO</name>
<evidence type="ECO:0000313" key="2">
    <source>
        <dbReference type="EMBL" id="PMD56972.1"/>
    </source>
</evidence>
<dbReference type="InterPro" id="IPR003034">
    <property type="entry name" value="SAP_dom"/>
</dbReference>
<reference evidence="2 3" key="1">
    <citation type="submission" date="2016-04" db="EMBL/GenBank/DDBJ databases">
        <title>A degradative enzymes factory behind the ericoid mycorrhizal symbiosis.</title>
        <authorList>
            <consortium name="DOE Joint Genome Institute"/>
            <person name="Martino E."/>
            <person name="Morin E."/>
            <person name="Grelet G."/>
            <person name="Kuo A."/>
            <person name="Kohler A."/>
            <person name="Daghino S."/>
            <person name="Barry K."/>
            <person name="Choi C."/>
            <person name="Cichocki N."/>
            <person name="Clum A."/>
            <person name="Copeland A."/>
            <person name="Hainaut M."/>
            <person name="Haridas S."/>
            <person name="Labutti K."/>
            <person name="Lindquist E."/>
            <person name="Lipzen A."/>
            <person name="Khouja H.-R."/>
            <person name="Murat C."/>
            <person name="Ohm R."/>
            <person name="Olson A."/>
            <person name="Spatafora J."/>
            <person name="Veneault-Fourrey C."/>
            <person name="Henrissat B."/>
            <person name="Grigoriev I."/>
            <person name="Martin F."/>
            <person name="Perotto S."/>
        </authorList>
    </citation>
    <scope>NUCLEOTIDE SEQUENCE [LARGE SCALE GENOMIC DNA]</scope>
    <source>
        <strain evidence="2 3">E</strain>
    </source>
</reference>
<dbReference type="Gene3D" id="1.10.720.30">
    <property type="entry name" value="SAP domain"/>
    <property type="match status" value="1"/>
</dbReference>
<gene>
    <name evidence="2" type="ORF">K444DRAFT_632127</name>
</gene>
<dbReference type="SUPFAM" id="SSF68906">
    <property type="entry name" value="SAP domain"/>
    <property type="match status" value="1"/>
</dbReference>
<sequence>MSRVTPPVAKFAHALRRISSSANAGRPSSLLDSQARASRYLPRNLKDLRAECKQRKLNSSGNKAELVDRLAAHDLVGSHGFSTMSDGHRPISAQPAPVYKTVPLMQGFRSSAPKQVAHDSSTIDFFFFPEIPKPPPRNPFAKLRVPLLPDNYTPNRSPDSGHSLEELDAALPGPEISIVASHPEDIAPATISEVVGNDGLDVDITQLTGAFTKPLVIEDKEPGVFKELWSGFVDDILGPKDPRVA</sequence>
<proteinExistence type="predicted"/>
<dbReference type="SMART" id="SM00513">
    <property type="entry name" value="SAP"/>
    <property type="match status" value="1"/>
</dbReference>
<dbReference type="Pfam" id="PF02037">
    <property type="entry name" value="SAP"/>
    <property type="match status" value="1"/>
</dbReference>
<dbReference type="PROSITE" id="PS50800">
    <property type="entry name" value="SAP"/>
    <property type="match status" value="1"/>
</dbReference>
<dbReference type="EMBL" id="KZ613847">
    <property type="protein sequence ID" value="PMD56972.1"/>
    <property type="molecule type" value="Genomic_DNA"/>
</dbReference>
<dbReference type="InParanoid" id="A0A2J6T1R9"/>
<evidence type="ECO:0000313" key="3">
    <source>
        <dbReference type="Proteomes" id="UP000235371"/>
    </source>
</evidence>
<evidence type="ECO:0000259" key="1">
    <source>
        <dbReference type="PROSITE" id="PS50800"/>
    </source>
</evidence>
<feature type="domain" description="SAP" evidence="1">
    <location>
        <begin position="40"/>
        <end position="74"/>
    </location>
</feature>
<dbReference type="AlphaFoldDB" id="A0A2J6T1R9"/>
<dbReference type="GeneID" id="36591523"/>
<dbReference type="STRING" id="1095630.A0A2J6T1R9"/>
<organism evidence="2 3">
    <name type="scientific">Hyaloscypha bicolor E</name>
    <dbReference type="NCBI Taxonomy" id="1095630"/>
    <lineage>
        <taxon>Eukaryota</taxon>
        <taxon>Fungi</taxon>
        <taxon>Dikarya</taxon>
        <taxon>Ascomycota</taxon>
        <taxon>Pezizomycotina</taxon>
        <taxon>Leotiomycetes</taxon>
        <taxon>Helotiales</taxon>
        <taxon>Hyaloscyphaceae</taxon>
        <taxon>Hyaloscypha</taxon>
        <taxon>Hyaloscypha bicolor</taxon>
    </lineage>
</organism>
<accession>A0A2J6T1R9</accession>
<dbReference type="RefSeq" id="XP_024733876.1">
    <property type="nucleotide sequence ID" value="XM_024883446.1"/>
</dbReference>
<dbReference type="OrthoDB" id="3993201at2759"/>
<dbReference type="Proteomes" id="UP000235371">
    <property type="component" value="Unassembled WGS sequence"/>
</dbReference>